<evidence type="ECO:0000313" key="3">
    <source>
        <dbReference type="Proteomes" id="UP001317705"/>
    </source>
</evidence>
<dbReference type="Proteomes" id="UP001317705">
    <property type="component" value="Chromosome"/>
</dbReference>
<keyword evidence="3" id="KW-1185">Reference proteome</keyword>
<name>A0ABM8EGU3_9BACT</name>
<organism evidence="2 3">
    <name type="scientific">Geotalea uraniireducens</name>
    <dbReference type="NCBI Taxonomy" id="351604"/>
    <lineage>
        <taxon>Bacteria</taxon>
        <taxon>Pseudomonadati</taxon>
        <taxon>Thermodesulfobacteriota</taxon>
        <taxon>Desulfuromonadia</taxon>
        <taxon>Geobacterales</taxon>
        <taxon>Geobacteraceae</taxon>
        <taxon>Geotalea</taxon>
    </lineage>
</organism>
<evidence type="ECO:0000313" key="2">
    <source>
        <dbReference type="EMBL" id="BDV41607.1"/>
    </source>
</evidence>
<dbReference type="Pfam" id="PF01381">
    <property type="entry name" value="HTH_3"/>
    <property type="match status" value="1"/>
</dbReference>
<gene>
    <name evidence="2" type="ORF">GURASL_05300</name>
</gene>
<dbReference type="SUPFAM" id="SSF47413">
    <property type="entry name" value="lambda repressor-like DNA-binding domains"/>
    <property type="match status" value="2"/>
</dbReference>
<protein>
    <recommendedName>
        <fullName evidence="1">HTH cro/C1-type domain-containing protein</fullName>
    </recommendedName>
</protein>
<dbReference type="PROSITE" id="PS50943">
    <property type="entry name" value="HTH_CROC1"/>
    <property type="match status" value="2"/>
</dbReference>
<evidence type="ECO:0000259" key="1">
    <source>
        <dbReference type="PROSITE" id="PS50943"/>
    </source>
</evidence>
<dbReference type="InterPro" id="IPR010982">
    <property type="entry name" value="Lambda_DNA-bd_dom_sf"/>
</dbReference>
<dbReference type="CDD" id="cd00093">
    <property type="entry name" value="HTH_XRE"/>
    <property type="match status" value="2"/>
</dbReference>
<dbReference type="Gene3D" id="1.10.260.40">
    <property type="entry name" value="lambda repressor-like DNA-binding domains"/>
    <property type="match status" value="2"/>
</dbReference>
<accession>A0ABM8EGU3</accession>
<dbReference type="EMBL" id="AP027151">
    <property type="protein sequence ID" value="BDV41607.1"/>
    <property type="molecule type" value="Genomic_DNA"/>
</dbReference>
<feature type="domain" description="HTH cro/C1-type" evidence="1">
    <location>
        <begin position="40"/>
        <end position="71"/>
    </location>
</feature>
<sequence length="155" mass="17929">MCTFSYFSLSRRHTFSIAIPLQKQAVPGYPEHPLTVGEHIRKKRMDLGLLQREVAEIIGVTESSIWNWEHGVEPELQYNPKIINFLGYVPFDCSDDTLGRLAWYKRVHGMSLDRLGEAMGRDPEQLSDWLSGRHKPFRKSLEKIERFLVASVSKL</sequence>
<proteinExistence type="predicted"/>
<feature type="domain" description="HTH cro/C1-type" evidence="1">
    <location>
        <begin position="108"/>
        <end position="155"/>
    </location>
</feature>
<dbReference type="SMART" id="SM00530">
    <property type="entry name" value="HTH_XRE"/>
    <property type="match status" value="2"/>
</dbReference>
<dbReference type="RefSeq" id="WP_282001610.1">
    <property type="nucleotide sequence ID" value="NZ_AP027151.1"/>
</dbReference>
<dbReference type="InterPro" id="IPR001387">
    <property type="entry name" value="Cro/C1-type_HTH"/>
</dbReference>
<reference evidence="2 3" key="1">
    <citation type="submission" date="2022-12" db="EMBL/GenBank/DDBJ databases">
        <title>Polyphasic characterization of Geotalea uranireducens NIT-SL11 newly isolated from a complex of sewage sludge and microbially reduced graphene oxide.</title>
        <authorList>
            <person name="Xie L."/>
            <person name="Yoshida N."/>
            <person name="Meng L."/>
        </authorList>
    </citation>
    <scope>NUCLEOTIDE SEQUENCE [LARGE SCALE GENOMIC DNA]</scope>
    <source>
        <strain evidence="2 3">NIT-SL11</strain>
    </source>
</reference>